<accession>A0AB40D533</accession>
<evidence type="ECO:0000313" key="3">
    <source>
        <dbReference type="RefSeq" id="XP_039145379.1"/>
    </source>
</evidence>
<dbReference type="Pfam" id="PF12937">
    <property type="entry name" value="F-box-like"/>
    <property type="match status" value="1"/>
</dbReference>
<feature type="domain" description="F-box" evidence="1">
    <location>
        <begin position="30"/>
        <end position="71"/>
    </location>
</feature>
<dbReference type="InterPro" id="IPR036047">
    <property type="entry name" value="F-box-like_dom_sf"/>
</dbReference>
<dbReference type="RefSeq" id="XP_039145379.1">
    <property type="nucleotide sequence ID" value="XM_039289445.1"/>
</dbReference>
<protein>
    <submittedName>
        <fullName evidence="3">F-box protein SKIP28</fullName>
    </submittedName>
</protein>
<dbReference type="GO" id="GO:0005737">
    <property type="term" value="C:cytoplasm"/>
    <property type="evidence" value="ECO:0007669"/>
    <property type="project" value="TreeGrafter"/>
</dbReference>
<dbReference type="InterPro" id="IPR050648">
    <property type="entry name" value="F-box_LRR-repeat"/>
</dbReference>
<name>A0AB40D533_DIOCR</name>
<dbReference type="InterPro" id="IPR001810">
    <property type="entry name" value="F-box_dom"/>
</dbReference>
<dbReference type="Proteomes" id="UP001515500">
    <property type="component" value="Chromosome 18"/>
</dbReference>
<dbReference type="GeneID" id="120282610"/>
<proteinExistence type="predicted"/>
<evidence type="ECO:0000313" key="2">
    <source>
        <dbReference type="Proteomes" id="UP001515500"/>
    </source>
</evidence>
<dbReference type="PANTHER" id="PTHR13382:SF16">
    <property type="entry name" value="F-BOX PROTEIN SKIP28"/>
    <property type="match status" value="1"/>
</dbReference>
<dbReference type="SUPFAM" id="SSF52047">
    <property type="entry name" value="RNI-like"/>
    <property type="match status" value="1"/>
</dbReference>
<reference evidence="3" key="1">
    <citation type="submission" date="2025-08" db="UniProtKB">
        <authorList>
            <consortium name="RefSeq"/>
        </authorList>
    </citation>
    <scope>IDENTIFICATION</scope>
</reference>
<dbReference type="SUPFAM" id="SSF81383">
    <property type="entry name" value="F-box domain"/>
    <property type="match status" value="1"/>
</dbReference>
<dbReference type="AlphaFoldDB" id="A0AB40D533"/>
<dbReference type="InterPro" id="IPR032675">
    <property type="entry name" value="LRR_dom_sf"/>
</dbReference>
<sequence length="318" mass="35818">MRTCHQMENSDVSDPMLLNASDPALPAMDPHAALFLVLGYLRLPDLLAFQSVCRLFREAIAGDRLLWMRITVEPPLSGRLTDDALLELTSRAGGALKSLALLDCWKITDAGLLQVIDRNPTISELFIPGCTYLTADGVVSVVQRLSERKGKLKRLRLRGLCNISRDHLDSLNYYLGINDHPQCSKPSVYNHWMSLPLNDNDDRPIDMDICPKCNNAGLVFDCTRENCRSMKYRWSVCRGCFFCIARCQECGGCIDFEELGEETICAHLLCIDCWLQLPKCSLCNRPYCKGHINFRGSSPALFVCDQCGYDEFTTNDIM</sequence>
<evidence type="ECO:0000259" key="1">
    <source>
        <dbReference type="Pfam" id="PF12937"/>
    </source>
</evidence>
<keyword evidence="2" id="KW-1185">Reference proteome</keyword>
<dbReference type="Gene3D" id="3.80.10.10">
    <property type="entry name" value="Ribonuclease Inhibitor"/>
    <property type="match status" value="1"/>
</dbReference>
<organism evidence="2 3">
    <name type="scientific">Dioscorea cayennensis subsp. rotundata</name>
    <name type="common">White Guinea yam</name>
    <name type="synonym">Dioscorea rotundata</name>
    <dbReference type="NCBI Taxonomy" id="55577"/>
    <lineage>
        <taxon>Eukaryota</taxon>
        <taxon>Viridiplantae</taxon>
        <taxon>Streptophyta</taxon>
        <taxon>Embryophyta</taxon>
        <taxon>Tracheophyta</taxon>
        <taxon>Spermatophyta</taxon>
        <taxon>Magnoliopsida</taxon>
        <taxon>Liliopsida</taxon>
        <taxon>Dioscoreales</taxon>
        <taxon>Dioscoreaceae</taxon>
        <taxon>Dioscorea</taxon>
    </lineage>
</organism>
<gene>
    <name evidence="3" type="primary">LOC120282610</name>
</gene>
<dbReference type="PANTHER" id="PTHR13382">
    <property type="entry name" value="MITOCHONDRIAL ATP SYNTHASE COUPLING FACTOR B"/>
    <property type="match status" value="1"/>
</dbReference>